<organism evidence="1 2">
    <name type="scientific">Coprinellus micaceus</name>
    <name type="common">Glistening ink-cap mushroom</name>
    <name type="synonym">Coprinus micaceus</name>
    <dbReference type="NCBI Taxonomy" id="71717"/>
    <lineage>
        <taxon>Eukaryota</taxon>
        <taxon>Fungi</taxon>
        <taxon>Dikarya</taxon>
        <taxon>Basidiomycota</taxon>
        <taxon>Agaricomycotina</taxon>
        <taxon>Agaricomycetes</taxon>
        <taxon>Agaricomycetidae</taxon>
        <taxon>Agaricales</taxon>
        <taxon>Agaricineae</taxon>
        <taxon>Psathyrellaceae</taxon>
        <taxon>Coprinellus</taxon>
    </lineage>
</organism>
<dbReference type="AlphaFoldDB" id="A0A4Y7T4M2"/>
<sequence length="198" mass="22445">MALTTDTPPPLYLTASQVLQDETRVKRLKASFCDGLFSLASEEEAKLIMDESSRICVGSARVMSEVLQTKFFLDHTPFYWIIISHRTSTGIPPLLEQLLEAIQELTVDAQEDIMEGLRRQFNSDLYNLVKGRLTDMETLPISSISFLGEKAGQVTVKAQAAKLMEYGRHTQVMDFNIPRFFDRLIVDGELSFHFFSLS</sequence>
<protein>
    <submittedName>
        <fullName evidence="1">Uncharacterized protein</fullName>
    </submittedName>
</protein>
<reference evidence="1 2" key="1">
    <citation type="journal article" date="2019" name="Nat. Ecol. Evol.">
        <title>Megaphylogeny resolves global patterns of mushroom evolution.</title>
        <authorList>
            <person name="Varga T."/>
            <person name="Krizsan K."/>
            <person name="Foldi C."/>
            <person name="Dima B."/>
            <person name="Sanchez-Garcia M."/>
            <person name="Sanchez-Ramirez S."/>
            <person name="Szollosi G.J."/>
            <person name="Szarkandi J.G."/>
            <person name="Papp V."/>
            <person name="Albert L."/>
            <person name="Andreopoulos W."/>
            <person name="Angelini C."/>
            <person name="Antonin V."/>
            <person name="Barry K.W."/>
            <person name="Bougher N.L."/>
            <person name="Buchanan P."/>
            <person name="Buyck B."/>
            <person name="Bense V."/>
            <person name="Catcheside P."/>
            <person name="Chovatia M."/>
            <person name="Cooper J."/>
            <person name="Damon W."/>
            <person name="Desjardin D."/>
            <person name="Finy P."/>
            <person name="Geml J."/>
            <person name="Haridas S."/>
            <person name="Hughes K."/>
            <person name="Justo A."/>
            <person name="Karasinski D."/>
            <person name="Kautmanova I."/>
            <person name="Kiss B."/>
            <person name="Kocsube S."/>
            <person name="Kotiranta H."/>
            <person name="LaButti K.M."/>
            <person name="Lechner B.E."/>
            <person name="Liimatainen K."/>
            <person name="Lipzen A."/>
            <person name="Lukacs Z."/>
            <person name="Mihaltcheva S."/>
            <person name="Morgado L.N."/>
            <person name="Niskanen T."/>
            <person name="Noordeloos M.E."/>
            <person name="Ohm R.A."/>
            <person name="Ortiz-Santana B."/>
            <person name="Ovrebo C."/>
            <person name="Racz N."/>
            <person name="Riley R."/>
            <person name="Savchenko A."/>
            <person name="Shiryaev A."/>
            <person name="Soop K."/>
            <person name="Spirin V."/>
            <person name="Szebenyi C."/>
            <person name="Tomsovsky M."/>
            <person name="Tulloss R.E."/>
            <person name="Uehling J."/>
            <person name="Grigoriev I.V."/>
            <person name="Vagvolgyi C."/>
            <person name="Papp T."/>
            <person name="Martin F.M."/>
            <person name="Miettinen O."/>
            <person name="Hibbett D.S."/>
            <person name="Nagy L.G."/>
        </authorList>
    </citation>
    <scope>NUCLEOTIDE SEQUENCE [LARGE SCALE GENOMIC DNA]</scope>
    <source>
        <strain evidence="1 2">FP101781</strain>
    </source>
</reference>
<accession>A0A4Y7T4M2</accession>
<evidence type="ECO:0000313" key="1">
    <source>
        <dbReference type="EMBL" id="TEB28509.1"/>
    </source>
</evidence>
<dbReference type="EMBL" id="QPFP01000032">
    <property type="protein sequence ID" value="TEB28509.1"/>
    <property type="molecule type" value="Genomic_DNA"/>
</dbReference>
<evidence type="ECO:0000313" key="2">
    <source>
        <dbReference type="Proteomes" id="UP000298030"/>
    </source>
</evidence>
<comment type="caution">
    <text evidence="1">The sequence shown here is derived from an EMBL/GenBank/DDBJ whole genome shotgun (WGS) entry which is preliminary data.</text>
</comment>
<keyword evidence="2" id="KW-1185">Reference proteome</keyword>
<gene>
    <name evidence="1" type="ORF">FA13DRAFT_1735650</name>
</gene>
<proteinExistence type="predicted"/>
<name>A0A4Y7T4M2_COPMI</name>
<dbReference type="Proteomes" id="UP000298030">
    <property type="component" value="Unassembled WGS sequence"/>
</dbReference>